<dbReference type="SUPFAM" id="SSF49313">
    <property type="entry name" value="Cadherin-like"/>
    <property type="match status" value="3"/>
</dbReference>
<dbReference type="GO" id="GO:0005509">
    <property type="term" value="F:calcium ion binding"/>
    <property type="evidence" value="ECO:0007669"/>
    <property type="project" value="InterPro"/>
</dbReference>
<accession>A0A562KLB3</accession>
<dbReference type="RefSeq" id="WP_145642119.1">
    <property type="nucleotide sequence ID" value="NZ_CP088014.1"/>
</dbReference>
<dbReference type="InterPro" id="IPR016047">
    <property type="entry name" value="M23ase_b-sheet_dom"/>
</dbReference>
<proteinExistence type="predicted"/>
<dbReference type="GO" id="GO:0016020">
    <property type="term" value="C:membrane"/>
    <property type="evidence" value="ECO:0007669"/>
    <property type="project" value="InterPro"/>
</dbReference>
<dbReference type="Gene3D" id="2.60.40.10">
    <property type="entry name" value="Immunoglobulins"/>
    <property type="match status" value="1"/>
</dbReference>
<dbReference type="Gene3D" id="2.150.10.10">
    <property type="entry name" value="Serralysin-like metalloprotease, C-terminal"/>
    <property type="match status" value="8"/>
</dbReference>
<dbReference type="InterPro" id="IPR011049">
    <property type="entry name" value="Serralysin-like_metalloprot_C"/>
</dbReference>
<feature type="domain" description="Cadherin" evidence="4">
    <location>
        <begin position="1082"/>
        <end position="1172"/>
    </location>
</feature>
<dbReference type="CDD" id="cd12797">
    <property type="entry name" value="M23_peptidase"/>
    <property type="match status" value="1"/>
</dbReference>
<dbReference type="Pfam" id="PF00353">
    <property type="entry name" value="HemolysinCabind"/>
    <property type="match status" value="11"/>
</dbReference>
<keyword evidence="6" id="KW-1185">Reference proteome</keyword>
<protein>
    <submittedName>
        <fullName evidence="5">Putative Ig domain-containing protein</fullName>
    </submittedName>
</protein>
<dbReference type="Gene3D" id="2.70.70.10">
    <property type="entry name" value="Glucose Permease (Domain IIA)"/>
    <property type="match status" value="1"/>
</dbReference>
<dbReference type="PROSITE" id="PS00330">
    <property type="entry name" value="HEMOLYSIN_CALCIUM"/>
    <property type="match status" value="2"/>
</dbReference>
<dbReference type="InterPro" id="IPR018511">
    <property type="entry name" value="Hemolysin-typ_Ca-bd_CS"/>
</dbReference>
<comment type="caution">
    <text evidence="5">The sequence shown here is derived from an EMBL/GenBank/DDBJ whole genome shotgun (WGS) entry which is preliminary data.</text>
</comment>
<dbReference type="PROSITE" id="PS50268">
    <property type="entry name" value="CADHERIN_2"/>
    <property type="match status" value="2"/>
</dbReference>
<name>A0A562KLB3_9BRAD</name>
<evidence type="ECO:0000259" key="4">
    <source>
        <dbReference type="PROSITE" id="PS50268"/>
    </source>
</evidence>
<dbReference type="InterPro" id="IPR002126">
    <property type="entry name" value="Cadherin-like_dom"/>
</dbReference>
<feature type="domain" description="Cadherin" evidence="4">
    <location>
        <begin position="988"/>
        <end position="1076"/>
    </location>
</feature>
<feature type="compositionally biased region" description="Polar residues" evidence="3">
    <location>
        <begin position="7"/>
        <end position="19"/>
    </location>
</feature>
<dbReference type="Proteomes" id="UP000317176">
    <property type="component" value="Unassembled WGS sequence"/>
</dbReference>
<dbReference type="GO" id="GO:0005576">
    <property type="term" value="C:extracellular region"/>
    <property type="evidence" value="ECO:0007669"/>
    <property type="project" value="UniProtKB-SubCell"/>
</dbReference>
<dbReference type="Pfam" id="PF00028">
    <property type="entry name" value="Cadherin"/>
    <property type="match status" value="1"/>
</dbReference>
<dbReference type="Pfam" id="PF05345">
    <property type="entry name" value="He_PIG"/>
    <property type="match status" value="1"/>
</dbReference>
<feature type="region of interest" description="Disordered" evidence="3">
    <location>
        <begin position="1"/>
        <end position="27"/>
    </location>
</feature>
<evidence type="ECO:0000313" key="6">
    <source>
        <dbReference type="Proteomes" id="UP000317176"/>
    </source>
</evidence>
<dbReference type="GO" id="GO:0007156">
    <property type="term" value="P:homophilic cell adhesion via plasma membrane adhesion molecules"/>
    <property type="evidence" value="ECO:0007669"/>
    <property type="project" value="InterPro"/>
</dbReference>
<evidence type="ECO:0000313" key="5">
    <source>
        <dbReference type="EMBL" id="TWH96157.1"/>
    </source>
</evidence>
<evidence type="ECO:0000256" key="1">
    <source>
        <dbReference type="ARBA" id="ARBA00004613"/>
    </source>
</evidence>
<dbReference type="InterPro" id="IPR011055">
    <property type="entry name" value="Dup_hybrid_motif"/>
</dbReference>
<dbReference type="EMBL" id="VLKL01000029">
    <property type="protein sequence ID" value="TWH96157.1"/>
    <property type="molecule type" value="Genomic_DNA"/>
</dbReference>
<dbReference type="InterPro" id="IPR001343">
    <property type="entry name" value="Hemolysn_Ca-bd"/>
</dbReference>
<dbReference type="Pfam" id="PF01551">
    <property type="entry name" value="Peptidase_M23"/>
    <property type="match status" value="1"/>
</dbReference>
<dbReference type="SMART" id="SM00112">
    <property type="entry name" value="CA"/>
    <property type="match status" value="2"/>
</dbReference>
<dbReference type="Gene3D" id="2.60.40.60">
    <property type="entry name" value="Cadherins"/>
    <property type="match status" value="2"/>
</dbReference>
<evidence type="ECO:0000256" key="3">
    <source>
        <dbReference type="SAM" id="MobiDB-lite"/>
    </source>
</evidence>
<dbReference type="InterPro" id="IPR050557">
    <property type="entry name" value="RTX_toxin/Mannuronan_C5-epim"/>
</dbReference>
<keyword evidence="2" id="KW-0964">Secreted</keyword>
<dbReference type="Pfam" id="PF17963">
    <property type="entry name" value="Big_9"/>
    <property type="match status" value="1"/>
</dbReference>
<organism evidence="5 6">
    <name type="scientific">Bradyrhizobium daqingense</name>
    <dbReference type="NCBI Taxonomy" id="993502"/>
    <lineage>
        <taxon>Bacteria</taxon>
        <taxon>Pseudomonadati</taxon>
        <taxon>Pseudomonadota</taxon>
        <taxon>Alphaproteobacteria</taxon>
        <taxon>Hyphomicrobiales</taxon>
        <taxon>Nitrobacteraceae</taxon>
        <taxon>Bradyrhizobium</taxon>
    </lineage>
</organism>
<dbReference type="InterPro" id="IPR006644">
    <property type="entry name" value="Cadg"/>
</dbReference>
<dbReference type="SUPFAM" id="SSF51261">
    <property type="entry name" value="Duplicated hybrid motif"/>
    <property type="match status" value="1"/>
</dbReference>
<dbReference type="PANTHER" id="PTHR38340:SF1">
    <property type="entry name" value="S-LAYER PROTEIN"/>
    <property type="match status" value="1"/>
</dbReference>
<reference evidence="5 6" key="1">
    <citation type="journal article" date="2015" name="Stand. Genomic Sci.">
        <title>Genomic Encyclopedia of Bacterial and Archaeal Type Strains, Phase III: the genomes of soil and plant-associated and newly described type strains.</title>
        <authorList>
            <person name="Whitman W.B."/>
            <person name="Woyke T."/>
            <person name="Klenk H.P."/>
            <person name="Zhou Y."/>
            <person name="Lilburn T.G."/>
            <person name="Beck B.J."/>
            <person name="De Vos P."/>
            <person name="Vandamme P."/>
            <person name="Eisen J.A."/>
            <person name="Garrity G."/>
            <person name="Hugenholtz P."/>
            <person name="Kyrpides N.C."/>
        </authorList>
    </citation>
    <scope>NUCLEOTIDE SEQUENCE [LARGE SCALE GENOMIC DNA]</scope>
    <source>
        <strain evidence="5 6">CGMCC 1.10947</strain>
    </source>
</reference>
<comment type="subcellular location">
    <subcellularLocation>
        <location evidence="1">Secreted</location>
    </subcellularLocation>
</comment>
<dbReference type="OrthoDB" id="8100581at2"/>
<sequence>MPINVSYPFSGTHQVTQDASGAGSHTDPNKTDWWTAAFDFDLVYEDVLSIAPGVVIAVNESVPDGPIDGPSASAANGGLGNYITILHNPGTANQFYATYAHLRTNGVVPAIGDEVALGTIIGTSGNTGTTAGIHGRHLHLQFSTEIFRHPSGAIFANATDSFDSLITFDGITPVTGQSVTGSSSPNSNYGKFGNYYVGDPYAGDNQLIGDDGDDWFQGGLGQDTINGMGGQDTADFRDRLSIGWIVNLDQNNGFATASTGGSDTLISIENVTLGSGADTITLPSGKINNVVDGGAGTDTVIVPYVFGQGYAVSGTAGNLILSGPAGDDTFLGVDNFQFSNGVTQSAAAVLNSSPSVNIVTGTNGPDTLVGTPGIDQVNGLGGNDILIGEGGADVLDGGAGFDTADYRNSLIPLTIDLAYPTSNTGEAAGDRYFSIELLRGSSFNDALYGDGNNNTLDGGPGADHLDGRGGFDYARYSSASAGVTASLANPSQNIGDAAGDTYVSIEGLWGSRFGDILTGDSHSNNLDGAAGADVLNGGAGFDYARYQSSPIGVTASLINPSVNAGDAIGDTYISIEGLIGSDSADTLIGDNNLNILQGRAGADLLNGQGGFDYASYGYDLAPSPITASLINPFMNTGEAAGDTYLSIEGLIGTRFADTLIGDGTSNWLVGGGGADLLDGQAGFDYAAYWTSSTGLTVSLGNPAANTGDAVGDSYVSIEALVGSFFDDTLIGDNNNNNLRGESGADRLIGSGGTDVAEYFEASSGLVVSLSNPSMNTGEAAGDTYISIEGISGSNFGDTLMGDNGNNLLFGQGGDDIVLGGAGADLLDGGTGSDLVSYANAASGVTANLSNPAQNAGGAAGDTYASIEGVVGSNFADVLVGNNGTNILFGGGENDRLTGGLGADIFMYAQGGGTDTITDFQVGVDKLLISGVVGVTSIANLNVSQAGTSTLIVLGSGFVLENVTPDQLTDSDFIFNQTPTDITLSNALVAESSDSGTVVGRFSTADPDLGDTFSFSLLDSPGGQFSLSGANLVVAGPLDYETATSYDVIVRVTDSAFNVFDKTFAISVANVNEPPTDVVLSNVSIAENLAIGTVVGRLSAHDQDASETFSYSLLGNADGLFSINGADLVMTGLLDYETATSHEVTLRVSDSAGKTFDKTFSISVTNMNEVPVVANAVPDQTAIEDAPFSFILPADTFSDVDLGDSLALTATLGDGAALPSWLTFNPATGAFSGTPLNGDVGAITVWVTATDGSLASVNDDFTLSVANTDDAPTANLDTGSATENETKSFNVLANDTDPDVGDSKTLVSIGAVSVSSSNASVAGTNAADALSIIGGQIQFSPGTLFDPLNTGDAATVIVNYTMRDAAGLTSASALTLTINGTAEGPVYNVISGTPGNDRSLNGTAAADQISGLAGNDGIDAQGGDDLITAGTGNDQVYAGGGNDTMMASINDGNDIYVGDAGLDTLDFSQIGTPVTVNLGTTIFEFTVNGIGSARGTQIGTDILLSIENAIGGSGNDQITGNRAANVLDGRVGNDTINGGDGADILIGGIGNDTMNGGAGSDTFVFAPGFGNDRIQGFDANPAGGQDFLDVTAFGISATDFAMRVAIADVGADTLVTVDGVDTMRLVGTSNAATITINDFFFV</sequence>
<dbReference type="PANTHER" id="PTHR38340">
    <property type="entry name" value="S-LAYER PROTEIN"/>
    <property type="match status" value="1"/>
</dbReference>
<gene>
    <name evidence="5" type="ORF">IQ17_06439</name>
</gene>
<evidence type="ECO:0000256" key="2">
    <source>
        <dbReference type="ARBA" id="ARBA00022525"/>
    </source>
</evidence>
<dbReference type="SMART" id="SM00736">
    <property type="entry name" value="CADG"/>
    <property type="match status" value="1"/>
</dbReference>
<dbReference type="InterPro" id="IPR015919">
    <property type="entry name" value="Cadherin-like_sf"/>
</dbReference>
<dbReference type="InterPro" id="IPR013783">
    <property type="entry name" value="Ig-like_fold"/>
</dbReference>
<dbReference type="SUPFAM" id="SSF51120">
    <property type="entry name" value="beta-Roll"/>
    <property type="match status" value="6"/>
</dbReference>
<dbReference type="CDD" id="cd11304">
    <property type="entry name" value="Cadherin_repeat"/>
    <property type="match status" value="2"/>
</dbReference>